<proteinExistence type="predicted"/>
<dbReference type="PANTHER" id="PTHR17985:SF8">
    <property type="entry name" value="TRANSPORT AND GOLGI ORGANIZATION PROTEIN 2 HOMOLOG"/>
    <property type="match status" value="1"/>
</dbReference>
<protein>
    <submittedName>
        <fullName evidence="1">Transport and Golgi organization protein</fullName>
    </submittedName>
</protein>
<dbReference type="Proteomes" id="UP000663722">
    <property type="component" value="Chromosome"/>
</dbReference>
<dbReference type="PANTHER" id="PTHR17985">
    <property type="entry name" value="SER/THR-RICH PROTEIN T10 IN DGCR REGION"/>
    <property type="match status" value="1"/>
</dbReference>
<dbReference type="Pfam" id="PF05742">
    <property type="entry name" value="TANGO2"/>
    <property type="match status" value="1"/>
</dbReference>
<dbReference type="AlphaFoldDB" id="A0A975GRK6"/>
<evidence type="ECO:0000313" key="1">
    <source>
        <dbReference type="EMBL" id="QTA91151.1"/>
    </source>
</evidence>
<name>A0A975GRK6_9BACT</name>
<accession>A0A975GRK6</accession>
<dbReference type="EMBL" id="CP061800">
    <property type="protein sequence ID" value="QTA91151.1"/>
    <property type="molecule type" value="Genomic_DNA"/>
</dbReference>
<organism evidence="1 2">
    <name type="scientific">Desulfonema magnum</name>
    <dbReference type="NCBI Taxonomy" id="45655"/>
    <lineage>
        <taxon>Bacteria</taxon>
        <taxon>Pseudomonadati</taxon>
        <taxon>Thermodesulfobacteriota</taxon>
        <taxon>Desulfobacteria</taxon>
        <taxon>Desulfobacterales</taxon>
        <taxon>Desulfococcaceae</taxon>
        <taxon>Desulfonema</taxon>
    </lineage>
</organism>
<gene>
    <name evidence="1" type="ORF">dnm_072160</name>
</gene>
<reference evidence="1" key="1">
    <citation type="journal article" date="2021" name="Microb. Physiol.">
        <title>Proteogenomic Insights into the Physiology of Marine, Sulfate-Reducing, Filamentous Desulfonema limicola and Desulfonema magnum.</title>
        <authorList>
            <person name="Schnaars V."/>
            <person name="Wohlbrand L."/>
            <person name="Scheve S."/>
            <person name="Hinrichs C."/>
            <person name="Reinhardt R."/>
            <person name="Rabus R."/>
        </authorList>
    </citation>
    <scope>NUCLEOTIDE SEQUENCE</scope>
    <source>
        <strain evidence="1">4be13</strain>
    </source>
</reference>
<dbReference type="KEGG" id="dmm:dnm_072160"/>
<dbReference type="RefSeq" id="WP_207679045.1">
    <property type="nucleotide sequence ID" value="NZ_CP061800.1"/>
</dbReference>
<sequence length="258" mass="29190">MCLIFFSYNQHTDYRLILAANRDEYYERPTQALDFWDDTPHILAGRDLRGNGTWMGITRTGRWAAITNFRDPASLKADAPSRGMLVSNFLIGEASPEAYLEHISSIGHRYNGFNLLVGDASTLCYYSNRGNGIQKMNPGLYGLSNHLIDTPWPKVKKGKADLEIPLARKEIDFKDIFQILENKDHPPDETLPDTGVGLTWERILSPLFVTSDIYGTRSSSVLLMEKTGKISFWERTFIPNHHGDADAGETRKFSFVVV</sequence>
<keyword evidence="2" id="KW-1185">Reference proteome</keyword>
<evidence type="ECO:0000313" key="2">
    <source>
        <dbReference type="Proteomes" id="UP000663722"/>
    </source>
</evidence>
<dbReference type="InterPro" id="IPR008551">
    <property type="entry name" value="TANGO2"/>
</dbReference>